<feature type="compositionally biased region" description="Polar residues" evidence="1">
    <location>
        <begin position="273"/>
        <end position="291"/>
    </location>
</feature>
<evidence type="ECO:0000259" key="2">
    <source>
        <dbReference type="PROSITE" id="PS00028"/>
    </source>
</evidence>
<dbReference type="EMBL" id="CAJVCH010553204">
    <property type="protein sequence ID" value="CAG7829841.1"/>
    <property type="molecule type" value="Genomic_DNA"/>
</dbReference>
<protein>
    <recommendedName>
        <fullName evidence="2">C2H2-type domain-containing protein</fullName>
    </recommendedName>
</protein>
<feature type="compositionally biased region" description="Polar residues" evidence="1">
    <location>
        <begin position="655"/>
        <end position="665"/>
    </location>
</feature>
<feature type="region of interest" description="Disordered" evidence="1">
    <location>
        <begin position="653"/>
        <end position="672"/>
    </location>
</feature>
<feature type="region of interest" description="Disordered" evidence="1">
    <location>
        <begin position="268"/>
        <end position="302"/>
    </location>
</feature>
<feature type="region of interest" description="Disordered" evidence="1">
    <location>
        <begin position="520"/>
        <end position="542"/>
    </location>
</feature>
<sequence>MIDYGGVNTEGGSIWKREYYLDAEELQVFFSGTEEQIMWNAIDSSSCSNCLANLAEKDGNYRTYKICFTLDPGNGAKIVEEASVYEALSTVFNFNFLYGGSSTEFESENPSSEITIPLCLACAFILKELFRRFQEFSYQRRPNSLIAAKLNQIEANFIRIHGNLSDPFVITSDVHPSKGLKDGETQTESPYLTETFTQVDSPDHSPSLQEFSPAMSNDIEKEDKGTYTDLEIPNTLDNTTQTVIQTEESSTLTDTPCITVTEVQTDFPHSRTVETNTEHGSTADSDSQTEIHLSDRSMETDPEPKILTTELHSQTDIIQLEEKSTFTETDVINNETQTEIVVSTDVGILTEQPKPVAKDSQTDSVCYSEIGTATELPEPSTVDTQTDIVCHSEIGTATELPEPSTVDTQTDSICCSEIGTATEQTEPASVDTQTDKVCCSEIGTATELPKPASADTQTELLALCSRGTSPLTVKMKNSYSQTTAKLALKQMVTTDTVERVEAGNQIEYIRDGLIKVEENTPASSGSMSLGKGSATRRSKRLRGEVCVSPDTSTQVDYPTCTIKTEPESDVDESLGLSRSGDTSIVDMVPRKRPRKLKTTEQPAKVEDHQTESLTDCPEISTTRSGRHLRKIKTLDISVPTCTVASSRKIVPRSETAANTRNSSRIQIPPDTKPNFLLNPTVQLVDIIKNSQLKVSSPTQLRKPGSRISHNTVITPVQIKTPGRICKTRIDFSNVSPINTPSTSFHASCVSPSVDTISKSKLLQSVECFPVPARVVALKTFLVVEMLPTDDDIRKLKPYQISAPYSCPVCRVSVYSLINYRTHVAKHLFESSKTVITNIVLKFSGNIQRVNSLAVLLCCMPMYKLQSNKQHGDSSTNYAPIWYVQIFHLT</sequence>
<dbReference type="InterPro" id="IPR013087">
    <property type="entry name" value="Znf_C2H2_type"/>
</dbReference>
<dbReference type="AlphaFoldDB" id="A0A8J2LDG1"/>
<gene>
    <name evidence="3" type="ORF">AFUS01_LOCUS39684</name>
</gene>
<keyword evidence="4" id="KW-1185">Reference proteome</keyword>
<name>A0A8J2LDG1_9HEXA</name>
<evidence type="ECO:0000313" key="3">
    <source>
        <dbReference type="EMBL" id="CAG7829841.1"/>
    </source>
</evidence>
<feature type="region of interest" description="Disordered" evidence="1">
    <location>
        <begin position="593"/>
        <end position="621"/>
    </location>
</feature>
<reference evidence="3" key="1">
    <citation type="submission" date="2021-06" db="EMBL/GenBank/DDBJ databases">
        <authorList>
            <person name="Hodson N. C."/>
            <person name="Mongue J. A."/>
            <person name="Jaron S. K."/>
        </authorList>
    </citation>
    <scope>NUCLEOTIDE SEQUENCE</scope>
</reference>
<comment type="caution">
    <text evidence="3">The sequence shown here is derived from an EMBL/GenBank/DDBJ whole genome shotgun (WGS) entry which is preliminary data.</text>
</comment>
<dbReference type="PROSITE" id="PS00028">
    <property type="entry name" value="ZINC_FINGER_C2H2_1"/>
    <property type="match status" value="1"/>
</dbReference>
<organism evidence="3 4">
    <name type="scientific">Allacma fusca</name>
    <dbReference type="NCBI Taxonomy" id="39272"/>
    <lineage>
        <taxon>Eukaryota</taxon>
        <taxon>Metazoa</taxon>
        <taxon>Ecdysozoa</taxon>
        <taxon>Arthropoda</taxon>
        <taxon>Hexapoda</taxon>
        <taxon>Collembola</taxon>
        <taxon>Symphypleona</taxon>
        <taxon>Sminthuridae</taxon>
        <taxon>Allacma</taxon>
    </lineage>
</organism>
<evidence type="ECO:0000313" key="4">
    <source>
        <dbReference type="Proteomes" id="UP000708208"/>
    </source>
</evidence>
<feature type="domain" description="C2H2-type" evidence="2">
    <location>
        <begin position="806"/>
        <end position="826"/>
    </location>
</feature>
<feature type="compositionally biased region" description="Basic and acidic residues" evidence="1">
    <location>
        <begin position="292"/>
        <end position="302"/>
    </location>
</feature>
<accession>A0A8J2LDG1</accession>
<proteinExistence type="predicted"/>
<dbReference type="Proteomes" id="UP000708208">
    <property type="component" value="Unassembled WGS sequence"/>
</dbReference>
<evidence type="ECO:0000256" key="1">
    <source>
        <dbReference type="SAM" id="MobiDB-lite"/>
    </source>
</evidence>